<sequence>MNERHRKGLLAIDAVINVVLGVCLLVFPGQTIAFFGLPVTGTYFYVTVLGAVLLGIGIALWIERRNEDRWRGLGLAGAIAINILAAGTVLVWLLVDPFNMPARGYVVLWTVTIVVLGTGLVELAAVVRRPR</sequence>
<feature type="transmembrane region" description="Helical" evidence="1">
    <location>
        <begin position="107"/>
        <end position="127"/>
    </location>
</feature>
<proteinExistence type="predicted"/>
<keyword evidence="1" id="KW-0472">Membrane</keyword>
<keyword evidence="3" id="KW-1185">Reference proteome</keyword>
<evidence type="ECO:0000256" key="1">
    <source>
        <dbReference type="SAM" id="Phobius"/>
    </source>
</evidence>
<feature type="transmembrane region" description="Helical" evidence="1">
    <location>
        <begin position="12"/>
        <end position="37"/>
    </location>
</feature>
<keyword evidence="1" id="KW-1133">Transmembrane helix</keyword>
<dbReference type="RefSeq" id="WP_306736590.1">
    <property type="nucleotide sequence ID" value="NZ_JANHAX010000005.1"/>
</dbReference>
<reference evidence="2" key="2">
    <citation type="submission" date="2023-02" db="EMBL/GenBank/DDBJ databases">
        <title>'Rhodoalgimonas zhirmunskyi' gen. nov., isolated from a red alga.</title>
        <authorList>
            <person name="Nedashkovskaya O.I."/>
            <person name="Otstavnykh N.Y."/>
            <person name="Bystritskaya E.P."/>
            <person name="Balabanova L.A."/>
            <person name="Isaeva M.P."/>
        </authorList>
    </citation>
    <scope>NUCLEOTIDE SEQUENCE</scope>
    <source>
        <strain evidence="2">KCTC 52189</strain>
    </source>
</reference>
<feature type="transmembrane region" description="Helical" evidence="1">
    <location>
        <begin position="74"/>
        <end position="95"/>
    </location>
</feature>
<gene>
    <name evidence="2" type="ORF">NO357_15450</name>
</gene>
<accession>A0AAE4B5F8</accession>
<keyword evidence="1" id="KW-0812">Transmembrane</keyword>
<organism evidence="2 3">
    <name type="scientific">Marimonas arenosa</name>
    <dbReference type="NCBI Taxonomy" id="1795305"/>
    <lineage>
        <taxon>Bacteria</taxon>
        <taxon>Pseudomonadati</taxon>
        <taxon>Pseudomonadota</taxon>
        <taxon>Alphaproteobacteria</taxon>
        <taxon>Rhodobacterales</taxon>
        <taxon>Paracoccaceae</taxon>
        <taxon>Marimonas</taxon>
    </lineage>
</organism>
<feature type="transmembrane region" description="Helical" evidence="1">
    <location>
        <begin position="43"/>
        <end position="62"/>
    </location>
</feature>
<comment type="caution">
    <text evidence="2">The sequence shown here is derived from an EMBL/GenBank/DDBJ whole genome shotgun (WGS) entry which is preliminary data.</text>
</comment>
<protein>
    <submittedName>
        <fullName evidence="2">Uncharacterized protein</fullName>
    </submittedName>
</protein>
<reference evidence="2" key="1">
    <citation type="submission" date="2022-07" db="EMBL/GenBank/DDBJ databases">
        <authorList>
            <person name="Otstavnykh N."/>
            <person name="Isaeva M."/>
            <person name="Bystritskaya E."/>
        </authorList>
    </citation>
    <scope>NUCLEOTIDE SEQUENCE</scope>
    <source>
        <strain evidence="2">KCTC 52189</strain>
    </source>
</reference>
<evidence type="ECO:0000313" key="3">
    <source>
        <dbReference type="Proteomes" id="UP001226762"/>
    </source>
</evidence>
<evidence type="ECO:0000313" key="2">
    <source>
        <dbReference type="EMBL" id="MDQ2091295.1"/>
    </source>
</evidence>
<name>A0AAE4B5F8_9RHOB</name>
<dbReference type="Proteomes" id="UP001226762">
    <property type="component" value="Unassembled WGS sequence"/>
</dbReference>
<dbReference type="EMBL" id="JANHAX010000005">
    <property type="protein sequence ID" value="MDQ2091295.1"/>
    <property type="molecule type" value="Genomic_DNA"/>
</dbReference>
<dbReference type="AlphaFoldDB" id="A0AAE4B5F8"/>